<comment type="caution">
    <text evidence="1">The sequence shown here is derived from an EMBL/GenBank/DDBJ whole genome shotgun (WGS) entry which is preliminary data.</text>
</comment>
<gene>
    <name evidence="2" type="ORF">ENL47_09545</name>
    <name evidence="1" type="ORF">ENM84_07920</name>
</gene>
<protein>
    <submittedName>
        <fullName evidence="1">Uncharacterized protein</fullName>
    </submittedName>
</protein>
<reference evidence="1" key="1">
    <citation type="journal article" date="2020" name="mSystems">
        <title>Genome- and Community-Level Interaction Insights into Carbon Utilization and Element Cycling Functions of Hydrothermarchaeota in Hydrothermal Sediment.</title>
        <authorList>
            <person name="Zhou Z."/>
            <person name="Liu Y."/>
            <person name="Xu W."/>
            <person name="Pan J."/>
            <person name="Luo Z.H."/>
            <person name="Li M."/>
        </authorList>
    </citation>
    <scope>NUCLEOTIDE SEQUENCE [LARGE SCALE GENOMIC DNA]</scope>
    <source>
        <strain evidence="2">SpSt-1</strain>
        <strain evidence="1">SpSt-1121</strain>
    </source>
</reference>
<accession>A0A7C5TJ36</accession>
<evidence type="ECO:0000313" key="2">
    <source>
        <dbReference type="EMBL" id="HHR97014.1"/>
    </source>
</evidence>
<dbReference type="EMBL" id="DRUB01000186">
    <property type="protein sequence ID" value="HHR97014.1"/>
    <property type="molecule type" value="Genomic_DNA"/>
</dbReference>
<dbReference type="EMBL" id="DRZI01000340">
    <property type="protein sequence ID" value="HHP82571.1"/>
    <property type="molecule type" value="Genomic_DNA"/>
</dbReference>
<sequence>MNRNVEKTVIEILSKSESGLSFEELRELLEGNGYYLNGLILRKIIAKLINNGIICKIPSEKRKKLLLILCRGN</sequence>
<organism evidence="1">
    <name type="scientific">Ignisphaera aggregans</name>
    <dbReference type="NCBI Taxonomy" id="334771"/>
    <lineage>
        <taxon>Archaea</taxon>
        <taxon>Thermoproteota</taxon>
        <taxon>Thermoprotei</taxon>
        <taxon>Desulfurococcales</taxon>
        <taxon>Desulfurococcaceae</taxon>
        <taxon>Ignisphaera</taxon>
    </lineage>
</organism>
<name>A0A7C5TJ36_9CREN</name>
<dbReference type="AlphaFoldDB" id="A0A7C5TJ36"/>
<proteinExistence type="predicted"/>
<evidence type="ECO:0000313" key="1">
    <source>
        <dbReference type="EMBL" id="HHP82571.1"/>
    </source>
</evidence>